<dbReference type="EMBL" id="JH413811">
    <property type="protein sequence ID" value="EHL31605.1"/>
    <property type="molecule type" value="Genomic_DNA"/>
</dbReference>
<comment type="similarity">
    <text evidence="7">Belongs to the exbB/tolQ family.</text>
</comment>
<feature type="transmembrane region" description="Helical" evidence="8">
    <location>
        <begin position="179"/>
        <end position="204"/>
    </location>
</feature>
<evidence type="ECO:0000256" key="5">
    <source>
        <dbReference type="ARBA" id="ARBA00022989"/>
    </source>
</evidence>
<proteinExistence type="inferred from homology"/>
<feature type="transmembrane region" description="Helical" evidence="8">
    <location>
        <begin position="156"/>
        <end position="173"/>
    </location>
</feature>
<gene>
    <name evidence="11" type="ORF">LDG_6266</name>
</gene>
<evidence type="ECO:0000256" key="1">
    <source>
        <dbReference type="ARBA" id="ARBA00004651"/>
    </source>
</evidence>
<evidence type="ECO:0000256" key="2">
    <source>
        <dbReference type="ARBA" id="ARBA00022475"/>
    </source>
</evidence>
<dbReference type="eggNOG" id="COG1291">
    <property type="taxonomic scope" value="Bacteria"/>
</dbReference>
<dbReference type="OrthoDB" id="9806929at2"/>
<dbReference type="Proteomes" id="UP000002770">
    <property type="component" value="Unassembled WGS sequence"/>
</dbReference>
<dbReference type="InParanoid" id="G9EM05"/>
<dbReference type="Pfam" id="PF01618">
    <property type="entry name" value="MotA_ExbB"/>
    <property type="match status" value="1"/>
</dbReference>
<evidence type="ECO:0000313" key="12">
    <source>
        <dbReference type="Proteomes" id="UP000002770"/>
    </source>
</evidence>
<keyword evidence="12" id="KW-1185">Reference proteome</keyword>
<evidence type="ECO:0000313" key="11">
    <source>
        <dbReference type="EMBL" id="EHL31605.1"/>
    </source>
</evidence>
<feature type="transmembrane region" description="Helical" evidence="8">
    <location>
        <begin position="29"/>
        <end position="49"/>
    </location>
</feature>
<evidence type="ECO:0000259" key="10">
    <source>
        <dbReference type="Pfam" id="PF20560"/>
    </source>
</evidence>
<dbReference type="GO" id="GO:0015031">
    <property type="term" value="P:protein transport"/>
    <property type="evidence" value="ECO:0007669"/>
    <property type="project" value="UniProtKB-KW"/>
</dbReference>
<reference evidence="11 12" key="1">
    <citation type="journal article" date="2011" name="BMC Genomics">
        <title>Insight into cross-talk between intra-amoebal pathogens.</title>
        <authorList>
            <person name="Gimenez G."/>
            <person name="Bertelli C."/>
            <person name="Moliner C."/>
            <person name="Robert C."/>
            <person name="Raoult D."/>
            <person name="Fournier P.E."/>
            <person name="Greub G."/>
        </authorList>
    </citation>
    <scope>NUCLEOTIDE SEQUENCE [LARGE SCALE GENOMIC DNA]</scope>
    <source>
        <strain evidence="11 12">LLAP12</strain>
    </source>
</reference>
<dbReference type="STRING" id="658187.LDG_6266"/>
<dbReference type="AlphaFoldDB" id="G9EM05"/>
<keyword evidence="4" id="KW-0283">Flagellar rotation</keyword>
<keyword evidence="2" id="KW-1003">Cell membrane</keyword>
<dbReference type="RefSeq" id="WP_006870202.1">
    <property type="nucleotide sequence ID" value="NZ_JH413811.1"/>
</dbReference>
<evidence type="ECO:0000256" key="4">
    <source>
        <dbReference type="ARBA" id="ARBA00022779"/>
    </source>
</evidence>
<evidence type="ECO:0000256" key="7">
    <source>
        <dbReference type="RuleBase" id="RU004057"/>
    </source>
</evidence>
<organism evidence="11 12">
    <name type="scientific">Legionella drancourtii LLAP12</name>
    <dbReference type="NCBI Taxonomy" id="658187"/>
    <lineage>
        <taxon>Bacteria</taxon>
        <taxon>Pseudomonadati</taxon>
        <taxon>Pseudomonadota</taxon>
        <taxon>Gammaproteobacteria</taxon>
        <taxon>Legionellales</taxon>
        <taxon>Legionellaceae</taxon>
        <taxon>Legionella</taxon>
    </lineage>
</organism>
<keyword evidence="5 8" id="KW-1133">Transmembrane helix</keyword>
<dbReference type="GO" id="GO:0071978">
    <property type="term" value="P:bacterial-type flagellum-dependent swarming motility"/>
    <property type="evidence" value="ECO:0007669"/>
    <property type="project" value="InterPro"/>
</dbReference>
<evidence type="ECO:0000256" key="3">
    <source>
        <dbReference type="ARBA" id="ARBA00022692"/>
    </source>
</evidence>
<evidence type="ECO:0000259" key="9">
    <source>
        <dbReference type="Pfam" id="PF01618"/>
    </source>
</evidence>
<keyword evidence="3 8" id="KW-0812">Transmembrane</keyword>
<evidence type="ECO:0000256" key="8">
    <source>
        <dbReference type="SAM" id="Phobius"/>
    </source>
</evidence>
<keyword evidence="7" id="KW-0813">Transport</keyword>
<dbReference type="Pfam" id="PF20560">
    <property type="entry name" value="MotA_N"/>
    <property type="match status" value="1"/>
</dbReference>
<sequence length="258" mass="28210">MDALTFLGLVTSFLAIFVGQMIEGGNIHSLMNFSALLIVLGGTLGAVLVQTSRHTFVRAFKILPWIFKPPQLDFEACRTRMFELARKARQLGMLSLENHLETEKTPLVNKGLELLVIGVDKQTIRQVLEAEIDRVESHDLHAAQVFESMGGYSPTIGILGAVLGLIQVMRHLAEPSELGVGIAVAFVATVYGVGMANLVFLPIANKLKACIARQVHYDEMIVEGMVSIAGSESPGILLLKLNNFGQQQKKNEIKKTES</sequence>
<protein>
    <submittedName>
        <fullName evidence="11">Uncharacterized protein</fullName>
    </submittedName>
</protein>
<keyword evidence="7" id="KW-0653">Protein transport</keyword>
<keyword evidence="6 8" id="KW-0472">Membrane</keyword>
<dbReference type="HOGENOM" id="CLU_079895_0_0_6"/>
<feature type="domain" description="Motility protein A N-terminal" evidence="10">
    <location>
        <begin position="7"/>
        <end position="90"/>
    </location>
</feature>
<dbReference type="NCBIfam" id="NF006583">
    <property type="entry name" value="PRK09109.1"/>
    <property type="match status" value="1"/>
</dbReference>
<dbReference type="PANTHER" id="PTHR30433">
    <property type="entry name" value="CHEMOTAXIS PROTEIN MOTA"/>
    <property type="match status" value="1"/>
</dbReference>
<accession>G9EM05</accession>
<dbReference type="InterPro" id="IPR002898">
    <property type="entry name" value="MotA_ExbB_proton_chnl"/>
</dbReference>
<comment type="subcellular location">
    <subcellularLocation>
        <location evidence="1">Cell membrane</location>
        <topology evidence="1">Multi-pass membrane protein</topology>
    </subcellularLocation>
    <subcellularLocation>
        <location evidence="7">Membrane</location>
        <topology evidence="7">Multi-pass membrane protein</topology>
    </subcellularLocation>
</comment>
<dbReference type="GO" id="GO:0006935">
    <property type="term" value="P:chemotaxis"/>
    <property type="evidence" value="ECO:0007669"/>
    <property type="project" value="InterPro"/>
</dbReference>
<name>G9EM05_9GAMM</name>
<feature type="domain" description="MotA/TolQ/ExbB proton channel" evidence="9">
    <location>
        <begin position="102"/>
        <end position="217"/>
    </location>
</feature>
<evidence type="ECO:0000256" key="6">
    <source>
        <dbReference type="ARBA" id="ARBA00023136"/>
    </source>
</evidence>
<dbReference type="GO" id="GO:0005886">
    <property type="term" value="C:plasma membrane"/>
    <property type="evidence" value="ECO:0007669"/>
    <property type="project" value="UniProtKB-SubCell"/>
</dbReference>
<dbReference type="InterPro" id="IPR046786">
    <property type="entry name" value="MotA_N"/>
</dbReference>
<dbReference type="InterPro" id="IPR047055">
    <property type="entry name" value="MotA-like"/>
</dbReference>
<dbReference type="PANTHER" id="PTHR30433:SF3">
    <property type="entry name" value="MOTILITY PROTEIN A"/>
    <property type="match status" value="1"/>
</dbReference>